<sequence length="106" mass="11872">MNSSGNYPLNYGLLLPPSYICVVSWSRGTNSAFGPRGPGFEALVLRVDNMLVLKKGYLQTFLGRTQPDYCLDWESNRDLSGSDQPPYRMRLTPCVKRDVTFTVCSA</sequence>
<evidence type="ECO:0000313" key="1">
    <source>
        <dbReference type="EMBL" id="GFS23717.1"/>
    </source>
</evidence>
<name>A0AAV4JLM9_9GAST</name>
<keyword evidence="2" id="KW-1185">Reference proteome</keyword>
<gene>
    <name evidence="1" type="ORF">ElyMa_006985400</name>
</gene>
<evidence type="ECO:0000313" key="2">
    <source>
        <dbReference type="Proteomes" id="UP000762676"/>
    </source>
</evidence>
<dbReference type="AlphaFoldDB" id="A0AAV4JLM9"/>
<organism evidence="1 2">
    <name type="scientific">Elysia marginata</name>
    <dbReference type="NCBI Taxonomy" id="1093978"/>
    <lineage>
        <taxon>Eukaryota</taxon>
        <taxon>Metazoa</taxon>
        <taxon>Spiralia</taxon>
        <taxon>Lophotrochozoa</taxon>
        <taxon>Mollusca</taxon>
        <taxon>Gastropoda</taxon>
        <taxon>Heterobranchia</taxon>
        <taxon>Euthyneura</taxon>
        <taxon>Panpulmonata</taxon>
        <taxon>Sacoglossa</taxon>
        <taxon>Placobranchoidea</taxon>
        <taxon>Plakobranchidae</taxon>
        <taxon>Elysia</taxon>
    </lineage>
</organism>
<protein>
    <submittedName>
        <fullName evidence="1">Uncharacterized protein</fullName>
    </submittedName>
</protein>
<dbReference type="EMBL" id="BMAT01013950">
    <property type="protein sequence ID" value="GFS23717.1"/>
    <property type="molecule type" value="Genomic_DNA"/>
</dbReference>
<dbReference type="Proteomes" id="UP000762676">
    <property type="component" value="Unassembled WGS sequence"/>
</dbReference>
<reference evidence="1 2" key="1">
    <citation type="journal article" date="2021" name="Elife">
        <title>Chloroplast acquisition without the gene transfer in kleptoplastic sea slugs, Plakobranchus ocellatus.</title>
        <authorList>
            <person name="Maeda T."/>
            <person name="Takahashi S."/>
            <person name="Yoshida T."/>
            <person name="Shimamura S."/>
            <person name="Takaki Y."/>
            <person name="Nagai Y."/>
            <person name="Toyoda A."/>
            <person name="Suzuki Y."/>
            <person name="Arimoto A."/>
            <person name="Ishii H."/>
            <person name="Satoh N."/>
            <person name="Nishiyama T."/>
            <person name="Hasebe M."/>
            <person name="Maruyama T."/>
            <person name="Minagawa J."/>
            <person name="Obokata J."/>
            <person name="Shigenobu S."/>
        </authorList>
    </citation>
    <scope>NUCLEOTIDE SEQUENCE [LARGE SCALE GENOMIC DNA]</scope>
</reference>
<proteinExistence type="predicted"/>
<accession>A0AAV4JLM9</accession>
<comment type="caution">
    <text evidence="1">The sequence shown here is derived from an EMBL/GenBank/DDBJ whole genome shotgun (WGS) entry which is preliminary data.</text>
</comment>